<dbReference type="PANTHER" id="PTHR30032">
    <property type="entry name" value="N-ACETYLMURAMOYL-L-ALANINE AMIDASE-RELATED"/>
    <property type="match status" value="1"/>
</dbReference>
<feature type="region of interest" description="Disordered" evidence="1">
    <location>
        <begin position="375"/>
        <end position="410"/>
    </location>
</feature>
<dbReference type="Pfam" id="PF08486">
    <property type="entry name" value="SpoIID"/>
    <property type="match status" value="1"/>
</dbReference>
<dbReference type="AlphaFoldDB" id="A0A9E7C793"/>
<reference evidence="4" key="1">
    <citation type="journal article" date="2022" name="Int. J. Syst. Evol. Microbiol.">
        <title>Pseudomonas aegrilactucae sp. nov. and Pseudomonas morbosilactucae sp. nov., pathogens causing bacterial rot of lettuce in Japan.</title>
        <authorList>
            <person name="Sawada H."/>
            <person name="Fujikawa T."/>
            <person name="Satou M."/>
        </authorList>
    </citation>
    <scope>NUCLEOTIDE SEQUENCE</scope>
    <source>
        <strain evidence="4">0166_1</strain>
    </source>
</reference>
<dbReference type="PANTHER" id="PTHR30032:SF4">
    <property type="entry name" value="AMIDASE ENHANCER"/>
    <property type="match status" value="1"/>
</dbReference>
<feature type="signal peptide" evidence="2">
    <location>
        <begin position="1"/>
        <end position="21"/>
    </location>
</feature>
<evidence type="ECO:0000256" key="1">
    <source>
        <dbReference type="SAM" id="MobiDB-lite"/>
    </source>
</evidence>
<evidence type="ECO:0000313" key="4">
    <source>
        <dbReference type="EMBL" id="UGS39208.1"/>
    </source>
</evidence>
<accession>A0A9E7C793</accession>
<feature type="domain" description="Sporulation stage II protein D amidase enhancer LytB N-terminal" evidence="3">
    <location>
        <begin position="168"/>
        <end position="256"/>
    </location>
</feature>
<dbReference type="GO" id="GO:0030288">
    <property type="term" value="C:outer membrane-bounded periplasmic space"/>
    <property type="evidence" value="ECO:0007669"/>
    <property type="project" value="TreeGrafter"/>
</dbReference>
<gene>
    <name evidence="4" type="ORF">DSM104329_05640</name>
</gene>
<name>A0A9E7C793_9ACTN</name>
<sequence>MRRIASALALAGLLTTASTGAASAFTIRGAGFGHGVGMSQYGAAGFAEHGWTHEQILTHYFTGTEIGHADTDTVVRVLLQSPQTATFTGATNAGTKKLDPGRTYGARAASGGRVDLLDADGRVLATFDAPLRATNGADDPVKLLGTAGNGVRDGAYRGWLEFRPGAMGEVLAVNAVGLEQYVAGVIANEAIPSWPMEALESQAVASRGYALTTRKTESRGWDLYPDTRSQVYRGVTGENPNTNRAVNSTAGEVVTYQGDPITTFYFSTSGGRTENIENAWPGSPPQPYLVGVDDPYDDGSPYHRWGPIRLSKAQAAGKLGGLVKGSFVGVKVTKRGVSPRVVKAVVIGTGGRTTVTGATLKARFGLRDTWMTFNAPSADVGPQPSQDPATAPLPGPDPPSSGGSKAGVSR</sequence>
<evidence type="ECO:0000259" key="3">
    <source>
        <dbReference type="Pfam" id="PF08486"/>
    </source>
</evidence>
<dbReference type="RefSeq" id="WP_259313212.1">
    <property type="nucleotide sequence ID" value="NZ_CP087164.1"/>
</dbReference>
<dbReference type="KEGG" id="sbae:DSM104329_05640"/>
<dbReference type="EMBL" id="CP087164">
    <property type="protein sequence ID" value="UGS39208.1"/>
    <property type="molecule type" value="Genomic_DNA"/>
</dbReference>
<dbReference type="GO" id="GO:0030435">
    <property type="term" value="P:sporulation resulting in formation of a cellular spore"/>
    <property type="evidence" value="ECO:0007669"/>
    <property type="project" value="InterPro"/>
</dbReference>
<dbReference type="Proteomes" id="UP001162834">
    <property type="component" value="Chromosome"/>
</dbReference>
<keyword evidence="5" id="KW-1185">Reference proteome</keyword>
<dbReference type="InterPro" id="IPR051922">
    <property type="entry name" value="Bact_Sporulation_Assoc"/>
</dbReference>
<feature type="chain" id="PRO_5039220136" description="Sporulation stage II protein D amidase enhancer LytB N-terminal domain-containing protein" evidence="2">
    <location>
        <begin position="22"/>
        <end position="410"/>
    </location>
</feature>
<dbReference type="InterPro" id="IPR013486">
    <property type="entry name" value="SpoIID/LytB"/>
</dbReference>
<evidence type="ECO:0000313" key="5">
    <source>
        <dbReference type="Proteomes" id="UP001162834"/>
    </source>
</evidence>
<dbReference type="NCBIfam" id="TIGR02669">
    <property type="entry name" value="SpoIID_LytB"/>
    <property type="match status" value="1"/>
</dbReference>
<feature type="compositionally biased region" description="Low complexity" evidence="1">
    <location>
        <begin position="400"/>
        <end position="410"/>
    </location>
</feature>
<keyword evidence="2" id="KW-0732">Signal</keyword>
<evidence type="ECO:0000256" key="2">
    <source>
        <dbReference type="SAM" id="SignalP"/>
    </source>
</evidence>
<proteinExistence type="predicted"/>
<protein>
    <recommendedName>
        <fullName evidence="3">Sporulation stage II protein D amidase enhancer LytB N-terminal domain-containing protein</fullName>
    </recommendedName>
</protein>
<organism evidence="4 5">
    <name type="scientific">Capillimicrobium parvum</name>
    <dbReference type="NCBI Taxonomy" id="2884022"/>
    <lineage>
        <taxon>Bacteria</taxon>
        <taxon>Bacillati</taxon>
        <taxon>Actinomycetota</taxon>
        <taxon>Thermoleophilia</taxon>
        <taxon>Solirubrobacterales</taxon>
        <taxon>Capillimicrobiaceae</taxon>
        <taxon>Capillimicrobium</taxon>
    </lineage>
</organism>
<dbReference type="InterPro" id="IPR013693">
    <property type="entry name" value="SpoIID/LytB_N"/>
</dbReference>